<keyword evidence="9 14" id="KW-0540">Nuclease</keyword>
<dbReference type="InterPro" id="IPR012337">
    <property type="entry name" value="RNaseH-like_sf"/>
</dbReference>
<dbReference type="GO" id="GO:0004523">
    <property type="term" value="F:RNA-DNA hybrid ribonuclease activity"/>
    <property type="evidence" value="ECO:0007669"/>
    <property type="project" value="UniProtKB-EC"/>
</dbReference>
<dbReference type="SUPFAM" id="SSF53098">
    <property type="entry name" value="Ribonuclease H-like"/>
    <property type="match status" value="1"/>
</dbReference>
<keyword evidence="19" id="KW-1185">Reference proteome</keyword>
<comment type="caution">
    <text evidence="18">The sequence shown here is derived from an EMBL/GenBank/DDBJ whole genome shotgun (WGS) entry which is preliminary data.</text>
</comment>
<keyword evidence="11 14" id="KW-0255">Endonuclease</keyword>
<evidence type="ECO:0000256" key="1">
    <source>
        <dbReference type="ARBA" id="ARBA00000077"/>
    </source>
</evidence>
<dbReference type="Proteomes" id="UP000789803">
    <property type="component" value="Unassembled WGS sequence"/>
</dbReference>
<dbReference type="Gene3D" id="3.30.420.10">
    <property type="entry name" value="Ribonuclease H-like superfamily/Ribonuclease H"/>
    <property type="match status" value="1"/>
</dbReference>
<protein>
    <recommendedName>
        <fullName evidence="7 14">Ribonuclease HII</fullName>
        <shortName evidence="14">RNase HII</shortName>
        <ecNumber evidence="6 14">3.1.26.4</ecNumber>
    </recommendedName>
</protein>
<reference evidence="18 19" key="1">
    <citation type="submission" date="2020-11" db="EMBL/GenBank/DDBJ databases">
        <authorList>
            <person name="Peeters C."/>
        </authorList>
    </citation>
    <scope>NUCLEOTIDE SEQUENCE [LARGE SCALE GENOMIC DNA]</scope>
    <source>
        <strain evidence="18 19">LMG 7974</strain>
    </source>
</reference>
<evidence type="ECO:0000256" key="5">
    <source>
        <dbReference type="ARBA" id="ARBA00007383"/>
    </source>
</evidence>
<feature type="binding site" evidence="14 15">
    <location>
        <position position="93"/>
    </location>
    <ligand>
        <name>a divalent metal cation</name>
        <dbReference type="ChEBI" id="CHEBI:60240"/>
    </ligand>
</feature>
<dbReference type="HAMAP" id="MF_00052_B">
    <property type="entry name" value="RNase_HII_B"/>
    <property type="match status" value="1"/>
</dbReference>
<evidence type="ECO:0000256" key="12">
    <source>
        <dbReference type="ARBA" id="ARBA00022801"/>
    </source>
</evidence>
<dbReference type="InterPro" id="IPR036397">
    <property type="entry name" value="RNaseH_sf"/>
</dbReference>
<evidence type="ECO:0000256" key="15">
    <source>
        <dbReference type="PROSITE-ProRule" id="PRU01319"/>
    </source>
</evidence>
<evidence type="ECO:0000313" key="18">
    <source>
        <dbReference type="EMBL" id="CAD7288924.1"/>
    </source>
</evidence>
<keyword evidence="10 14" id="KW-0479">Metal-binding</keyword>
<evidence type="ECO:0000256" key="8">
    <source>
        <dbReference type="ARBA" id="ARBA00022490"/>
    </source>
</evidence>
<evidence type="ECO:0000259" key="17">
    <source>
        <dbReference type="PROSITE" id="PS51975"/>
    </source>
</evidence>
<evidence type="ECO:0000256" key="11">
    <source>
        <dbReference type="ARBA" id="ARBA00022759"/>
    </source>
</evidence>
<feature type="domain" description="RNase H type-2" evidence="17">
    <location>
        <begin position="1"/>
        <end position="181"/>
    </location>
</feature>
<evidence type="ECO:0000256" key="6">
    <source>
        <dbReference type="ARBA" id="ARBA00012180"/>
    </source>
</evidence>
<evidence type="ECO:0000256" key="10">
    <source>
        <dbReference type="ARBA" id="ARBA00022723"/>
    </source>
</evidence>
<dbReference type="PANTHER" id="PTHR10954">
    <property type="entry name" value="RIBONUCLEASE H2 SUBUNIT A"/>
    <property type="match status" value="1"/>
</dbReference>
<dbReference type="Pfam" id="PF01351">
    <property type="entry name" value="RNase_HII"/>
    <property type="match status" value="1"/>
</dbReference>
<dbReference type="PANTHER" id="PTHR10954:SF18">
    <property type="entry name" value="RIBONUCLEASE HII"/>
    <property type="match status" value="1"/>
</dbReference>
<name>A0ABN7K8R9_9BACT</name>
<evidence type="ECO:0000256" key="3">
    <source>
        <dbReference type="ARBA" id="ARBA00004065"/>
    </source>
</evidence>
<comment type="cofactor">
    <cofactor evidence="14 15">
        <name>Mn(2+)</name>
        <dbReference type="ChEBI" id="CHEBI:29035"/>
    </cofactor>
    <cofactor evidence="14 15">
        <name>Mg(2+)</name>
        <dbReference type="ChEBI" id="CHEBI:18420"/>
    </cofactor>
    <text evidence="14 15">Manganese or magnesium. Binds 1 divalent metal ion per monomer in the absence of substrate. May bind a second metal ion after substrate binding.</text>
</comment>
<comment type="function">
    <text evidence="3 14 16">Endonuclease that specifically degrades the RNA of RNA-DNA hybrids.</text>
</comment>
<comment type="cofactor">
    <cofactor evidence="2">
        <name>Mg(2+)</name>
        <dbReference type="ChEBI" id="CHEBI:18420"/>
    </cofactor>
</comment>
<feature type="binding site" evidence="14 15">
    <location>
        <position position="6"/>
    </location>
    <ligand>
        <name>a divalent metal cation</name>
        <dbReference type="ChEBI" id="CHEBI:60240"/>
    </ligand>
</feature>
<organism evidence="18 19">
    <name type="scientific">Campylobacter majalis</name>
    <dbReference type="NCBI Taxonomy" id="2790656"/>
    <lineage>
        <taxon>Bacteria</taxon>
        <taxon>Pseudomonadati</taxon>
        <taxon>Campylobacterota</taxon>
        <taxon>Epsilonproteobacteria</taxon>
        <taxon>Campylobacterales</taxon>
        <taxon>Campylobacteraceae</taxon>
        <taxon>Campylobacter</taxon>
    </lineage>
</organism>
<comment type="subcellular location">
    <subcellularLocation>
        <location evidence="4 14">Cytoplasm</location>
    </subcellularLocation>
</comment>
<comment type="similarity">
    <text evidence="5 14 16">Belongs to the RNase HII family.</text>
</comment>
<dbReference type="EC" id="3.1.26.4" evidence="6 14"/>
<feature type="binding site" evidence="14 15">
    <location>
        <position position="7"/>
    </location>
    <ligand>
        <name>a divalent metal cation</name>
        <dbReference type="ChEBI" id="CHEBI:60240"/>
    </ligand>
</feature>
<dbReference type="InterPro" id="IPR001352">
    <property type="entry name" value="RNase_HII/HIII"/>
</dbReference>
<dbReference type="RefSeq" id="WP_229933026.1">
    <property type="nucleotide sequence ID" value="NZ_CAJHOF010000010.1"/>
</dbReference>
<dbReference type="PROSITE" id="PS51975">
    <property type="entry name" value="RNASE_H_2"/>
    <property type="match status" value="1"/>
</dbReference>
<dbReference type="CDD" id="cd07182">
    <property type="entry name" value="RNase_HII_bacteria_HII_like"/>
    <property type="match status" value="1"/>
</dbReference>
<evidence type="ECO:0000313" key="19">
    <source>
        <dbReference type="Proteomes" id="UP000789803"/>
    </source>
</evidence>
<evidence type="ECO:0000256" key="2">
    <source>
        <dbReference type="ARBA" id="ARBA00001946"/>
    </source>
</evidence>
<evidence type="ECO:0000256" key="16">
    <source>
        <dbReference type="RuleBase" id="RU003515"/>
    </source>
</evidence>
<comment type="catalytic activity">
    <reaction evidence="1 14 15 16">
        <text>Endonucleolytic cleavage to 5'-phosphomonoester.</text>
        <dbReference type="EC" id="3.1.26.4"/>
    </reaction>
</comment>
<dbReference type="InterPro" id="IPR022898">
    <property type="entry name" value="RNase_HII"/>
</dbReference>
<accession>A0ABN7K8R9</accession>
<evidence type="ECO:0000256" key="13">
    <source>
        <dbReference type="ARBA" id="ARBA00023211"/>
    </source>
</evidence>
<dbReference type="EMBL" id="CAJHOF010000010">
    <property type="protein sequence ID" value="CAD7288924.1"/>
    <property type="molecule type" value="Genomic_DNA"/>
</dbReference>
<evidence type="ECO:0000256" key="4">
    <source>
        <dbReference type="ARBA" id="ARBA00004496"/>
    </source>
</evidence>
<evidence type="ECO:0000256" key="14">
    <source>
        <dbReference type="HAMAP-Rule" id="MF_00052"/>
    </source>
</evidence>
<keyword evidence="12 14" id="KW-0378">Hydrolase</keyword>
<evidence type="ECO:0000256" key="9">
    <source>
        <dbReference type="ARBA" id="ARBA00022722"/>
    </source>
</evidence>
<sequence>MICGIDEAGRGALAGPMVVAGCVLFDKIDGLMDSKKLSEKKREILYSKITQNSRYLITYFSNKEIDTMGLSACLRLALLCFKRYFNDCEIIFDGNTDYQTKIKTLIKADSKIDEVSAASILAKVSRDRLMNAYDTIYPKYGYKTHKGYGTKAHINAIRLYGLNQLSRNSFKLKQDEKSLFI</sequence>
<keyword evidence="8 14" id="KW-0963">Cytoplasm</keyword>
<keyword evidence="13 14" id="KW-0464">Manganese</keyword>
<dbReference type="InterPro" id="IPR024567">
    <property type="entry name" value="RNase_HII/HIII_dom"/>
</dbReference>
<gene>
    <name evidence="14 18" type="primary">rnhB</name>
    <name evidence="18" type="ORF">LMG7974_01235</name>
</gene>
<evidence type="ECO:0000256" key="7">
    <source>
        <dbReference type="ARBA" id="ARBA00019179"/>
    </source>
</evidence>
<proteinExistence type="inferred from homology"/>
<dbReference type="NCBIfam" id="NF000595">
    <property type="entry name" value="PRK00015.1-3"/>
    <property type="match status" value="1"/>
</dbReference>